<accession>A0A4Q9PGR5</accession>
<name>A0A4Q9PGR5_9APHY</name>
<keyword evidence="2" id="KW-1185">Reference proteome</keyword>
<dbReference type="Proteomes" id="UP000292082">
    <property type="component" value="Unassembled WGS sequence"/>
</dbReference>
<organism evidence="1 2">
    <name type="scientific">Dichomitus squalens</name>
    <dbReference type="NCBI Taxonomy" id="114155"/>
    <lineage>
        <taxon>Eukaryota</taxon>
        <taxon>Fungi</taxon>
        <taxon>Dikarya</taxon>
        <taxon>Basidiomycota</taxon>
        <taxon>Agaricomycotina</taxon>
        <taxon>Agaricomycetes</taxon>
        <taxon>Polyporales</taxon>
        <taxon>Polyporaceae</taxon>
        <taxon>Dichomitus</taxon>
    </lineage>
</organism>
<dbReference type="AlphaFoldDB" id="A0A4Q9PGR5"/>
<proteinExistence type="predicted"/>
<protein>
    <submittedName>
        <fullName evidence="1">Uncharacterized protein</fullName>
    </submittedName>
</protein>
<gene>
    <name evidence="1" type="ORF">BD310DRAFT_941630</name>
</gene>
<dbReference type="EMBL" id="ML145287">
    <property type="protein sequence ID" value="TBU51766.1"/>
    <property type="molecule type" value="Genomic_DNA"/>
</dbReference>
<feature type="non-terminal residue" evidence="1">
    <location>
        <position position="120"/>
    </location>
</feature>
<evidence type="ECO:0000313" key="1">
    <source>
        <dbReference type="EMBL" id="TBU51766.1"/>
    </source>
</evidence>
<evidence type="ECO:0000313" key="2">
    <source>
        <dbReference type="Proteomes" id="UP000292082"/>
    </source>
</evidence>
<sequence>MNGWTTARLSLTPRLPLSDRLRSLSHIRRHPSIRTPGATLRVRRPTTDGHAARCLWLTATIGTSSLGLSRRRKEAARAAISGTLDARAIIRILYSVRWPDWKRGRVGQTRPCSACPSAQR</sequence>
<reference evidence="1 2" key="1">
    <citation type="submission" date="2019-01" db="EMBL/GenBank/DDBJ databases">
        <title>Draft genome sequences of three monokaryotic isolates of the white-rot basidiomycete fungus Dichomitus squalens.</title>
        <authorList>
            <consortium name="DOE Joint Genome Institute"/>
            <person name="Lopez S.C."/>
            <person name="Andreopoulos B."/>
            <person name="Pangilinan J."/>
            <person name="Lipzen A."/>
            <person name="Riley R."/>
            <person name="Ahrendt S."/>
            <person name="Ng V."/>
            <person name="Barry K."/>
            <person name="Daum C."/>
            <person name="Grigoriev I.V."/>
            <person name="Hilden K.S."/>
            <person name="Makela M.R."/>
            <person name="de Vries R.P."/>
        </authorList>
    </citation>
    <scope>NUCLEOTIDE SEQUENCE [LARGE SCALE GENOMIC DNA]</scope>
    <source>
        <strain evidence="1 2">CBS 464.89</strain>
    </source>
</reference>